<protein>
    <submittedName>
        <fullName evidence="1">Uncharacterized protein</fullName>
    </submittedName>
</protein>
<reference evidence="1" key="1">
    <citation type="submission" date="2022-04" db="EMBL/GenBank/DDBJ databases">
        <title>A functionally conserved STORR gene fusion in Papaver species that diverged 16.8 million years ago.</title>
        <authorList>
            <person name="Catania T."/>
        </authorList>
    </citation>
    <scope>NUCLEOTIDE SEQUENCE</scope>
    <source>
        <strain evidence="1">S-188037</strain>
    </source>
</reference>
<comment type="caution">
    <text evidence="1">The sequence shown here is derived from an EMBL/GenBank/DDBJ whole genome shotgun (WGS) entry which is preliminary data.</text>
</comment>
<accession>A0AAD4RXX6</accession>
<dbReference type="EMBL" id="JAJJMB010017069">
    <property type="protein sequence ID" value="KAI3842233.1"/>
    <property type="molecule type" value="Genomic_DNA"/>
</dbReference>
<evidence type="ECO:0000313" key="1">
    <source>
        <dbReference type="EMBL" id="KAI3842233.1"/>
    </source>
</evidence>
<proteinExistence type="predicted"/>
<gene>
    <name evidence="1" type="ORF">MKW98_026023</name>
</gene>
<organism evidence="1 2">
    <name type="scientific">Papaver atlanticum</name>
    <dbReference type="NCBI Taxonomy" id="357466"/>
    <lineage>
        <taxon>Eukaryota</taxon>
        <taxon>Viridiplantae</taxon>
        <taxon>Streptophyta</taxon>
        <taxon>Embryophyta</taxon>
        <taxon>Tracheophyta</taxon>
        <taxon>Spermatophyta</taxon>
        <taxon>Magnoliopsida</taxon>
        <taxon>Ranunculales</taxon>
        <taxon>Papaveraceae</taxon>
        <taxon>Papaveroideae</taxon>
        <taxon>Papaver</taxon>
    </lineage>
</organism>
<name>A0AAD4RXX6_9MAGN</name>
<dbReference type="AlphaFoldDB" id="A0AAD4RXX6"/>
<evidence type="ECO:0000313" key="2">
    <source>
        <dbReference type="Proteomes" id="UP001202328"/>
    </source>
</evidence>
<dbReference type="Proteomes" id="UP001202328">
    <property type="component" value="Unassembled WGS sequence"/>
</dbReference>
<keyword evidence="2" id="KW-1185">Reference proteome</keyword>
<sequence>MFLVKFQQCSRTMIIWQFTQNLCGHLVWLKYKVSLKIEIVRGSTIGDGWSADDIHVLLMQHFNVDLLVI</sequence>